<evidence type="ECO:0000313" key="1">
    <source>
        <dbReference type="WBParaSite" id="MCU_012886-RA"/>
    </source>
</evidence>
<sequence>TSDSQAVCPPVIKKLCNRLAFYSTFLAHYRIKKKKKSPLSLPLCSLIDKWHSCQHAVVVVANTFLLPFSIIVDCVCDTAIAFCLQNRIADLANLHAFKSHFTSYLTLASRRIWSD</sequence>
<name>A0A5K3G422_MESCO</name>
<organism evidence="1">
    <name type="scientific">Mesocestoides corti</name>
    <name type="common">Flatworm</name>
    <dbReference type="NCBI Taxonomy" id="53468"/>
    <lineage>
        <taxon>Eukaryota</taxon>
        <taxon>Metazoa</taxon>
        <taxon>Spiralia</taxon>
        <taxon>Lophotrochozoa</taxon>
        <taxon>Platyhelminthes</taxon>
        <taxon>Cestoda</taxon>
        <taxon>Eucestoda</taxon>
        <taxon>Cyclophyllidea</taxon>
        <taxon>Mesocestoididae</taxon>
        <taxon>Mesocestoides</taxon>
    </lineage>
</organism>
<proteinExistence type="predicted"/>
<dbReference type="WBParaSite" id="MCU_012886-RA">
    <property type="protein sequence ID" value="MCU_012886-RA"/>
    <property type="gene ID" value="MCU_012886"/>
</dbReference>
<accession>A0A5K3G422</accession>
<protein>
    <submittedName>
        <fullName evidence="1">Secreted protein</fullName>
    </submittedName>
</protein>
<dbReference type="AlphaFoldDB" id="A0A5K3G422"/>
<reference evidence="1" key="1">
    <citation type="submission" date="2019-11" db="UniProtKB">
        <authorList>
            <consortium name="WormBaseParasite"/>
        </authorList>
    </citation>
    <scope>IDENTIFICATION</scope>
</reference>